<reference evidence="3 4" key="2">
    <citation type="submission" date="2018-11" db="EMBL/GenBank/DDBJ databases">
        <authorList>
            <consortium name="Pathogen Informatics"/>
        </authorList>
    </citation>
    <scope>NUCLEOTIDE SEQUENCE [LARGE SCALE GENOMIC DNA]</scope>
    <source>
        <strain evidence="3">Dakar</strain>
        <strain evidence="4">Dakar, Senegal</strain>
    </source>
</reference>
<dbReference type="SUPFAM" id="SSF56112">
    <property type="entry name" value="Protein kinase-like (PK-like)"/>
    <property type="match status" value="1"/>
</dbReference>
<dbReference type="PROSITE" id="PS00107">
    <property type="entry name" value="PROTEIN_KINASE_ATP"/>
    <property type="match status" value="1"/>
</dbReference>
<dbReference type="InterPro" id="IPR011009">
    <property type="entry name" value="Kinase-like_dom_sf"/>
</dbReference>
<sequence length="682" mass="74564">MAESGLEVGQTSQEPILHKSLTLKEKPTSKLRILKRIRKRLSSSFGKLSPKDGISSLEQTGTLGAPPRSFSSMNVYALSTSSILDPSTNLGSGGELADVPLYSFGHNVEFTVDDFRSVLKDSRGVRVDEVNNLVGGSVSGQGCPGPSARRLMHMQHQNVPANHSVRQKQIFCSGTMFSPANQASPTTNTDTVLTSYDNSSTPRNQIHTTRANTDSTPLSWVNTTNSPNTVTCDSSLGPSLARSFKDILLGRIHPNQAAGTSRSASYRRIARARWHHSAGSVLASSSVIRGSGSEEYLTSNINRDTLSHQHSEDLTGGISKSSPPSNKHNPASKFSRFRVSKRRSRFSYTPPAHISSEPETDVNSENPYSNSGKRFSRPIHPAHSHCVSSSQLKRDFHDESPSSSMCVAHDSDNRSHSRPRPRSVSSSTSKLAGIWNSILSATAIGNSIVVKPHLLHHPSTATTPTTVKQVKGHRNILRNTRHTGSGETQTALTKSRSRKTKHSKSNTDVNKMKISPGSFLNRPHSEELRLAGLLNIHDSNVICSPSQQDITHVTSTINGVFRHGSPVASNNKSIHSQQYINGKYVTSQRTSENYIFPSTNSTPQSHSQSPNRILHNRSSSSRSFGCVDSYQKLDVLGEGSYATVYRGYSHVMRRAVAVKEIRINPEEGLPFTAIREGKHYSH</sequence>
<evidence type="ECO:0000313" key="4">
    <source>
        <dbReference type="Proteomes" id="UP000279833"/>
    </source>
</evidence>
<evidence type="ECO:0000256" key="1">
    <source>
        <dbReference type="PROSITE-ProRule" id="PRU10141"/>
    </source>
</evidence>
<feature type="compositionally biased region" description="Basic residues" evidence="2">
    <location>
        <begin position="374"/>
        <end position="383"/>
    </location>
</feature>
<dbReference type="WBParaSite" id="SCUD_0000897001-mRNA-1">
    <property type="protein sequence ID" value="SCUD_0000897001-mRNA-1"/>
    <property type="gene ID" value="SCUD_0000897001"/>
</dbReference>
<dbReference type="STRING" id="6186.A0A183K1V7"/>
<feature type="compositionally biased region" description="Basic residues" evidence="2">
    <location>
        <begin position="335"/>
        <end position="345"/>
    </location>
</feature>
<accession>A0A183K1V7</accession>
<evidence type="ECO:0000313" key="5">
    <source>
        <dbReference type="WBParaSite" id="SCUD_0000897001-mRNA-1"/>
    </source>
</evidence>
<keyword evidence="1" id="KW-0067">ATP-binding</keyword>
<feature type="compositionally biased region" description="Low complexity" evidence="2">
    <location>
        <begin position="319"/>
        <end position="334"/>
    </location>
</feature>
<organism evidence="5">
    <name type="scientific">Schistosoma curassoni</name>
    <dbReference type="NCBI Taxonomy" id="6186"/>
    <lineage>
        <taxon>Eukaryota</taxon>
        <taxon>Metazoa</taxon>
        <taxon>Spiralia</taxon>
        <taxon>Lophotrochozoa</taxon>
        <taxon>Platyhelminthes</taxon>
        <taxon>Trematoda</taxon>
        <taxon>Digenea</taxon>
        <taxon>Strigeidida</taxon>
        <taxon>Schistosomatoidea</taxon>
        <taxon>Schistosomatidae</taxon>
        <taxon>Schistosoma</taxon>
    </lineage>
</organism>
<feature type="compositionally biased region" description="Polar residues" evidence="2">
    <location>
        <begin position="361"/>
        <end position="373"/>
    </location>
</feature>
<proteinExistence type="predicted"/>
<dbReference type="EMBL" id="UZAK01033000">
    <property type="protein sequence ID" value="VDP33493.1"/>
    <property type="molecule type" value="Genomic_DNA"/>
</dbReference>
<evidence type="ECO:0000313" key="3">
    <source>
        <dbReference type="EMBL" id="VDP33493.1"/>
    </source>
</evidence>
<feature type="binding site" evidence="1">
    <location>
        <position position="659"/>
    </location>
    <ligand>
        <name>ATP</name>
        <dbReference type="ChEBI" id="CHEBI:30616"/>
    </ligand>
</feature>
<feature type="region of interest" description="Disordered" evidence="2">
    <location>
        <begin position="597"/>
        <end position="622"/>
    </location>
</feature>
<feature type="region of interest" description="Disordered" evidence="2">
    <location>
        <begin position="309"/>
        <end position="429"/>
    </location>
</feature>
<evidence type="ECO:0000256" key="2">
    <source>
        <dbReference type="SAM" id="MobiDB-lite"/>
    </source>
</evidence>
<keyword evidence="1" id="KW-0547">Nucleotide-binding</keyword>
<reference evidence="5" key="1">
    <citation type="submission" date="2016-06" db="UniProtKB">
        <authorList>
            <consortium name="WormBaseParasite"/>
        </authorList>
    </citation>
    <scope>IDENTIFICATION</scope>
</reference>
<keyword evidence="4" id="KW-1185">Reference proteome</keyword>
<protein>
    <submittedName>
        <fullName evidence="5">Protein kinase domain-containing protein</fullName>
    </submittedName>
</protein>
<dbReference type="GO" id="GO:0005524">
    <property type="term" value="F:ATP binding"/>
    <property type="evidence" value="ECO:0007669"/>
    <property type="project" value="UniProtKB-UniRule"/>
</dbReference>
<dbReference type="Gene3D" id="3.30.200.20">
    <property type="entry name" value="Phosphorylase Kinase, domain 1"/>
    <property type="match status" value="1"/>
</dbReference>
<feature type="region of interest" description="Disordered" evidence="2">
    <location>
        <begin position="477"/>
        <end position="520"/>
    </location>
</feature>
<gene>
    <name evidence="3" type="ORF">SCUD_LOCUS8970</name>
</gene>
<dbReference type="InterPro" id="IPR017441">
    <property type="entry name" value="Protein_kinase_ATP_BS"/>
</dbReference>
<feature type="compositionally biased region" description="Polar residues" evidence="2">
    <location>
        <begin position="482"/>
        <end position="492"/>
    </location>
</feature>
<name>A0A183K1V7_9TREM</name>
<dbReference type="AlphaFoldDB" id="A0A183K1V7"/>
<feature type="compositionally biased region" description="Basic residues" evidence="2">
    <location>
        <begin position="495"/>
        <end position="504"/>
    </location>
</feature>
<dbReference type="Proteomes" id="UP000279833">
    <property type="component" value="Unassembled WGS sequence"/>
</dbReference>